<keyword evidence="1" id="KW-0812">Transmembrane</keyword>
<name>E6VJM3_RHOPX</name>
<reference evidence="2" key="1">
    <citation type="submission" date="2010-12" db="EMBL/GenBank/DDBJ databases">
        <title>Complete sequence of Rhodopseudomonas palustris DX-1.</title>
        <authorList>
            <consortium name="US DOE Joint Genome Institute"/>
            <person name="Lucas S."/>
            <person name="Copeland A."/>
            <person name="Lapidus A."/>
            <person name="Cheng J.-F."/>
            <person name="Goodwin L."/>
            <person name="Pitluck S."/>
            <person name="Misra M."/>
            <person name="Chertkov O."/>
            <person name="Detter J.C."/>
            <person name="Han C."/>
            <person name="Tapia R."/>
            <person name="Land M."/>
            <person name="Hauser L."/>
            <person name="Kyrpides N."/>
            <person name="Ivanova N."/>
            <person name="Ovchinnikova G."/>
            <person name="Logan B."/>
            <person name="Oda Y."/>
            <person name="Harwood C."/>
            <person name="Woyke T."/>
        </authorList>
    </citation>
    <scope>NUCLEOTIDE SEQUENCE [LARGE SCALE GENOMIC DNA]</scope>
    <source>
        <strain evidence="2">DX-1</strain>
    </source>
</reference>
<keyword evidence="1" id="KW-0472">Membrane</keyword>
<dbReference type="EMBL" id="CP002418">
    <property type="protein sequence ID" value="ADU45573.1"/>
    <property type="molecule type" value="Genomic_DNA"/>
</dbReference>
<dbReference type="Pfam" id="PF11902">
    <property type="entry name" value="DUF3422"/>
    <property type="match status" value="1"/>
</dbReference>
<evidence type="ECO:0000313" key="2">
    <source>
        <dbReference type="EMBL" id="ADU45573.1"/>
    </source>
</evidence>
<evidence type="ECO:0008006" key="4">
    <source>
        <dbReference type="Google" id="ProtNLM"/>
    </source>
</evidence>
<dbReference type="OrthoDB" id="9767470at2"/>
<protein>
    <recommendedName>
        <fullName evidence="4">DUF3422 domain-containing protein</fullName>
    </recommendedName>
</protein>
<dbReference type="AlphaFoldDB" id="E6VJM3"/>
<dbReference type="HOGENOM" id="CLU_035873_0_0_5"/>
<dbReference type="InterPro" id="IPR021830">
    <property type="entry name" value="DUF3422"/>
</dbReference>
<dbReference type="Proteomes" id="UP000001402">
    <property type="component" value="Chromosome"/>
</dbReference>
<dbReference type="STRING" id="652103.Rpdx1_4017"/>
<feature type="transmembrane region" description="Helical" evidence="1">
    <location>
        <begin position="408"/>
        <end position="425"/>
    </location>
</feature>
<evidence type="ECO:0000256" key="1">
    <source>
        <dbReference type="SAM" id="Phobius"/>
    </source>
</evidence>
<dbReference type="eggNOG" id="COG4949">
    <property type="taxonomic scope" value="Bacteria"/>
</dbReference>
<dbReference type="KEGG" id="rpx:Rpdx1_4017"/>
<gene>
    <name evidence="2" type="ordered locus">Rpdx1_4017</name>
</gene>
<dbReference type="BioCyc" id="RPAL652103:RPDX1_RS19820-MONOMER"/>
<accession>E6VJM3</accession>
<feature type="transmembrane region" description="Helical" evidence="1">
    <location>
        <begin position="372"/>
        <end position="393"/>
    </location>
</feature>
<evidence type="ECO:0000313" key="3">
    <source>
        <dbReference type="Proteomes" id="UP000001402"/>
    </source>
</evidence>
<organism evidence="2 3">
    <name type="scientific">Rhodopseudomonas palustris (strain DX-1)</name>
    <dbReference type="NCBI Taxonomy" id="652103"/>
    <lineage>
        <taxon>Bacteria</taxon>
        <taxon>Pseudomonadati</taxon>
        <taxon>Pseudomonadota</taxon>
        <taxon>Alphaproteobacteria</taxon>
        <taxon>Hyphomicrobiales</taxon>
        <taxon>Nitrobacteraceae</taxon>
        <taxon>Rhodopseudomonas</taxon>
    </lineage>
</organism>
<keyword evidence="1" id="KW-1133">Transmembrane helix</keyword>
<proteinExistence type="predicted"/>
<sequence length="437" mass="47635">MTAEVLIGDGDVRLSPHPLRAIVLGEVHARPFTALNLPARVLHFAFDTSGPAAAADRAAMISFCESRGLQPPPPGEKHHRARFGTTMLRWEQHSEFTTYTWEIPADPTAAPFHPEASSIASPMRLLPQPGPLLVAVDLHAMPEDPPRTAPERQFDRASLAVAENSDGAALFATDFQPGPSGFVRVLVIDRGMSAERAGALVQRVLEVETYRTLALLGLPEAQRLAPSIAASEKRLAEVTAEMRGGGDLANNNKLLQELTELAAEVEAGAAASLYRFGASRAYDEIMNGRLATLGERKVGGLPTWSSFLARRMKPAMRTCATTEARQSDLSLKLARAANLLRTRVDVELEQQNQELLKSMNARTRLQLRLQTTVEGLSTAAITYYVVGLFGYMVKGAAEAGRLKIDPNLLTAGFVPIAALSIWWTIRRIRKKHIPDVD</sequence>